<keyword evidence="1" id="KW-0472">Membrane</keyword>
<feature type="transmembrane region" description="Helical" evidence="1">
    <location>
        <begin position="35"/>
        <end position="58"/>
    </location>
</feature>
<evidence type="ECO:0000313" key="2">
    <source>
        <dbReference type="EMBL" id="KAK0427151.1"/>
    </source>
</evidence>
<feature type="transmembrane region" description="Helical" evidence="1">
    <location>
        <begin position="208"/>
        <end position="226"/>
    </location>
</feature>
<dbReference type="AlphaFoldDB" id="A0AA39IP19"/>
<feature type="transmembrane region" description="Helical" evidence="1">
    <location>
        <begin position="110"/>
        <end position="133"/>
    </location>
</feature>
<feature type="transmembrane region" description="Helical" evidence="1">
    <location>
        <begin position="406"/>
        <end position="425"/>
    </location>
</feature>
<dbReference type="Proteomes" id="UP001175271">
    <property type="component" value="Unassembled WGS sequence"/>
</dbReference>
<organism evidence="2 3">
    <name type="scientific">Steinernema hermaphroditum</name>
    <dbReference type="NCBI Taxonomy" id="289476"/>
    <lineage>
        <taxon>Eukaryota</taxon>
        <taxon>Metazoa</taxon>
        <taxon>Ecdysozoa</taxon>
        <taxon>Nematoda</taxon>
        <taxon>Chromadorea</taxon>
        <taxon>Rhabditida</taxon>
        <taxon>Tylenchina</taxon>
        <taxon>Panagrolaimomorpha</taxon>
        <taxon>Strongyloidoidea</taxon>
        <taxon>Steinernematidae</taxon>
        <taxon>Steinernema</taxon>
    </lineage>
</organism>
<evidence type="ECO:0000256" key="1">
    <source>
        <dbReference type="SAM" id="Phobius"/>
    </source>
</evidence>
<name>A0AA39IP19_9BILA</name>
<keyword evidence="3" id="KW-1185">Reference proteome</keyword>
<keyword evidence="1" id="KW-0812">Transmembrane</keyword>
<keyword evidence="1" id="KW-1133">Transmembrane helix</keyword>
<evidence type="ECO:0000313" key="3">
    <source>
        <dbReference type="Proteomes" id="UP001175271"/>
    </source>
</evidence>
<feature type="transmembrane region" description="Helical" evidence="1">
    <location>
        <begin position="247"/>
        <end position="265"/>
    </location>
</feature>
<feature type="transmembrane region" description="Helical" evidence="1">
    <location>
        <begin position="153"/>
        <end position="170"/>
    </location>
</feature>
<comment type="caution">
    <text evidence="2">The sequence shown here is derived from an EMBL/GenBank/DDBJ whole genome shotgun (WGS) entry which is preliminary data.</text>
</comment>
<dbReference type="EMBL" id="JAUCMV010000001">
    <property type="protein sequence ID" value="KAK0427151.1"/>
    <property type="molecule type" value="Genomic_DNA"/>
</dbReference>
<accession>A0AA39IP19</accession>
<gene>
    <name evidence="2" type="ORF">QR680_010089</name>
</gene>
<feature type="transmembrane region" description="Helical" evidence="1">
    <location>
        <begin position="471"/>
        <end position="497"/>
    </location>
</feature>
<feature type="transmembrane region" description="Helical" evidence="1">
    <location>
        <begin position="293"/>
        <end position="316"/>
    </location>
</feature>
<feature type="transmembrane region" description="Helical" evidence="1">
    <location>
        <begin position="70"/>
        <end position="98"/>
    </location>
</feature>
<feature type="transmembrane region" description="Helical" evidence="1">
    <location>
        <begin position="337"/>
        <end position="356"/>
    </location>
</feature>
<feature type="transmembrane region" description="Helical" evidence="1">
    <location>
        <begin position="446"/>
        <end position="465"/>
    </location>
</feature>
<protein>
    <submittedName>
        <fullName evidence="2">Uncharacterized protein</fullName>
    </submittedName>
</protein>
<proteinExistence type="predicted"/>
<reference evidence="2" key="1">
    <citation type="submission" date="2023-06" db="EMBL/GenBank/DDBJ databases">
        <title>Genomic analysis of the entomopathogenic nematode Steinernema hermaphroditum.</title>
        <authorList>
            <person name="Schwarz E.M."/>
            <person name="Heppert J.K."/>
            <person name="Baniya A."/>
            <person name="Schwartz H.T."/>
            <person name="Tan C.-H."/>
            <person name="Antoshechkin I."/>
            <person name="Sternberg P.W."/>
            <person name="Goodrich-Blair H."/>
            <person name="Dillman A.R."/>
        </authorList>
    </citation>
    <scope>NUCLEOTIDE SEQUENCE</scope>
    <source>
        <strain evidence="2">PS9179</strain>
        <tissue evidence="2">Whole animal</tissue>
    </source>
</reference>
<sequence>MRFKVVAWISLFCNKYANSTSEVPTAKAFAMRLEVALVQYSFLIILWNSNLVIVALILKRQPFNFYKKSPTLAMLFVLTFILGVHQILQFTLWMMYFLKLSLNRATVGNVAVIWGVISICFLCIYDLLTIVLFVQRIAIIINPTKCWRALDRFLHLSLAIVGIALFIYLIKKYMDVIDFSAIPTTEECFTLVCSTPFVKARDAINLKSTLSVVNVVVGSVFLALFLKLKKFEATNVRKINQVTRFLFFARLVFEMLPLVVDTIFANQTGRSIGYYIECRTVGCSEPLKQDRSALDICFVVSTANVVTGAAFVALLLRRKSVPGLQAKKINQITRYLFFFRLTLVVIPLIFDIFFSMQTNVTISYYIGPFVLYARVIDFNLAPTSAGCFTMGCSEPLSQERSALDTGFFLASANVVVGAVFVTLLLRRKVPAGHNASKVNQVTRFLFFTRLFLEVIPLTFDIIFNLKTGMTISYYIGPFGMLGSSLEEFLFVVVYFVLFRPKIKAVQVSTTQ</sequence>